<evidence type="ECO:0000256" key="1">
    <source>
        <dbReference type="ARBA" id="ARBA00004370"/>
    </source>
</evidence>
<keyword evidence="2" id="KW-0813">Transport</keyword>
<dbReference type="InterPro" id="IPR013057">
    <property type="entry name" value="AA_transpt_TM"/>
</dbReference>
<dbReference type="Pfam" id="PF01490">
    <property type="entry name" value="Aa_trans"/>
    <property type="match status" value="1"/>
</dbReference>
<evidence type="ECO:0000313" key="10">
    <source>
        <dbReference type="Proteomes" id="UP000834106"/>
    </source>
</evidence>
<keyword evidence="10" id="KW-1185">Reference proteome</keyword>
<feature type="transmembrane region" description="Helical" evidence="7">
    <location>
        <begin position="425"/>
        <end position="446"/>
    </location>
</feature>
<feature type="transmembrane region" description="Helical" evidence="7">
    <location>
        <begin position="383"/>
        <end position="404"/>
    </location>
</feature>
<evidence type="ECO:0000256" key="2">
    <source>
        <dbReference type="ARBA" id="ARBA00022448"/>
    </source>
</evidence>
<keyword evidence="4" id="KW-0029">Amino-acid transport</keyword>
<feature type="domain" description="Amino acid transporter transmembrane" evidence="8">
    <location>
        <begin position="98"/>
        <end position="510"/>
    </location>
</feature>
<protein>
    <recommendedName>
        <fullName evidence="8">Amino acid transporter transmembrane domain-containing protein</fullName>
    </recommendedName>
</protein>
<evidence type="ECO:0000313" key="9">
    <source>
        <dbReference type="EMBL" id="CAI9753345.1"/>
    </source>
</evidence>
<reference evidence="9" key="1">
    <citation type="submission" date="2023-05" db="EMBL/GenBank/DDBJ databases">
        <authorList>
            <person name="Huff M."/>
        </authorList>
    </citation>
    <scope>NUCLEOTIDE SEQUENCE</scope>
</reference>
<dbReference type="EMBL" id="OU503036">
    <property type="protein sequence ID" value="CAI9753345.1"/>
    <property type="molecule type" value="Genomic_DNA"/>
</dbReference>
<feature type="transmembrane region" description="Helical" evidence="7">
    <location>
        <begin position="129"/>
        <end position="150"/>
    </location>
</feature>
<feature type="transmembrane region" description="Helical" evidence="7">
    <location>
        <begin position="221"/>
        <end position="242"/>
    </location>
</feature>
<feature type="transmembrane region" description="Helical" evidence="7">
    <location>
        <begin position="485"/>
        <end position="511"/>
    </location>
</feature>
<evidence type="ECO:0000256" key="5">
    <source>
        <dbReference type="ARBA" id="ARBA00022989"/>
    </source>
</evidence>
<dbReference type="GO" id="GO:0006865">
    <property type="term" value="P:amino acid transport"/>
    <property type="evidence" value="ECO:0007669"/>
    <property type="project" value="UniProtKB-KW"/>
</dbReference>
<evidence type="ECO:0000256" key="4">
    <source>
        <dbReference type="ARBA" id="ARBA00022970"/>
    </source>
</evidence>
<sequence>MSEVVEVNSSPVTIIKNPSGKESTVQVISAPPYQFTRSPLIYGSVNQTNPKSPFAVVTPLASPTKKAMKSMQSYLEEISHLTKLGSQDDWLPITESRNGNAYYAAFHTLSSGIGIQALVLPLAFVALGWTWGIICLSLAFVWQLYTLWLLIQLHESVPGTRYSRYLGLSMAAFGNKLGKLSTLLPTMYLSGGTCVTLIMIGGATLKIFFQIVCSNPTCNADSITTVVWYIIFTCSAVILAQLPNLNSIAGVSLIGAATAVTYCTLTWVLSVTKNRPNGISYEPLETKSDIAKTCSILNALGIIAFAFRGHNLALEIQGTMPSSLQHQSNLPMWKGVKFSYLIIACCLFPLAIGGYWAYGNLMPANGGILSALDKYHEHDISKAILGLTSLLVVINSLTSFQIYAMPVFDNLEFRYTSNRNRPCPWWVRILLRVFFGCLVLLIAIAFPFLPSLAGLIGGIALPVTLAYPCLMWITIKKPEKYSAMWYLNWSLGSLGMILSFLLVFGAIWTLVTQGIEVHFFKPQ</sequence>
<keyword evidence="3 7" id="KW-0812">Transmembrane</keyword>
<feature type="transmembrane region" description="Helical" evidence="7">
    <location>
        <begin position="338"/>
        <end position="358"/>
    </location>
</feature>
<dbReference type="AlphaFoldDB" id="A0AAD1YP54"/>
<organism evidence="9 10">
    <name type="scientific">Fraxinus pennsylvanica</name>
    <dbReference type="NCBI Taxonomy" id="56036"/>
    <lineage>
        <taxon>Eukaryota</taxon>
        <taxon>Viridiplantae</taxon>
        <taxon>Streptophyta</taxon>
        <taxon>Embryophyta</taxon>
        <taxon>Tracheophyta</taxon>
        <taxon>Spermatophyta</taxon>
        <taxon>Magnoliopsida</taxon>
        <taxon>eudicotyledons</taxon>
        <taxon>Gunneridae</taxon>
        <taxon>Pentapetalae</taxon>
        <taxon>asterids</taxon>
        <taxon>lamiids</taxon>
        <taxon>Lamiales</taxon>
        <taxon>Oleaceae</taxon>
        <taxon>Oleeae</taxon>
        <taxon>Fraxinus</taxon>
    </lineage>
</organism>
<keyword evidence="5 7" id="KW-1133">Transmembrane helix</keyword>
<accession>A0AAD1YP54</accession>
<proteinExistence type="predicted"/>
<gene>
    <name evidence="9" type="ORF">FPE_LOCUS776</name>
</gene>
<evidence type="ECO:0000256" key="7">
    <source>
        <dbReference type="SAM" id="Phobius"/>
    </source>
</evidence>
<evidence type="ECO:0000256" key="3">
    <source>
        <dbReference type="ARBA" id="ARBA00022692"/>
    </source>
</evidence>
<dbReference type="Proteomes" id="UP000834106">
    <property type="component" value="Chromosome 1"/>
</dbReference>
<evidence type="ECO:0000259" key="8">
    <source>
        <dbReference type="Pfam" id="PF01490"/>
    </source>
</evidence>
<keyword evidence="6 7" id="KW-0472">Membrane</keyword>
<name>A0AAD1YP54_9LAMI</name>
<dbReference type="PANTHER" id="PTHR48017">
    <property type="entry name" value="OS05G0424000 PROTEIN-RELATED"/>
    <property type="match status" value="1"/>
</dbReference>
<feature type="transmembrane region" description="Helical" evidence="7">
    <location>
        <begin position="187"/>
        <end position="209"/>
    </location>
</feature>
<dbReference type="GO" id="GO:0016020">
    <property type="term" value="C:membrane"/>
    <property type="evidence" value="ECO:0007669"/>
    <property type="project" value="UniProtKB-SubCell"/>
</dbReference>
<feature type="transmembrane region" description="Helical" evidence="7">
    <location>
        <begin position="452"/>
        <end position="473"/>
    </location>
</feature>
<evidence type="ECO:0000256" key="6">
    <source>
        <dbReference type="ARBA" id="ARBA00023136"/>
    </source>
</evidence>
<comment type="subcellular location">
    <subcellularLocation>
        <location evidence="1">Membrane</location>
    </subcellularLocation>
</comment>
<feature type="transmembrane region" description="Helical" evidence="7">
    <location>
        <begin position="248"/>
        <end position="269"/>
    </location>
</feature>